<dbReference type="Pfam" id="PF12900">
    <property type="entry name" value="Pyridox_ox_2"/>
    <property type="match status" value="1"/>
</dbReference>
<name>A0ABS7U7J9_9ACTN</name>
<dbReference type="SUPFAM" id="SSF50475">
    <property type="entry name" value="FMN-binding split barrel"/>
    <property type="match status" value="1"/>
</dbReference>
<evidence type="ECO:0000313" key="2">
    <source>
        <dbReference type="Proteomes" id="UP000780875"/>
    </source>
</evidence>
<comment type="caution">
    <text evidence="1">The sequence shown here is derived from an EMBL/GenBank/DDBJ whole genome shotgun (WGS) entry which is preliminary data.</text>
</comment>
<accession>A0ABS7U7J9</accession>
<protein>
    <submittedName>
        <fullName evidence="1">Pyridoxamine 5'-phosphate oxidase family protein</fullName>
    </submittedName>
</protein>
<gene>
    <name evidence="1" type="ORF">K8U61_02210</name>
</gene>
<organism evidence="1 2">
    <name type="scientific">Nocardioides mangrovi</name>
    <dbReference type="NCBI Taxonomy" id="2874580"/>
    <lineage>
        <taxon>Bacteria</taxon>
        <taxon>Bacillati</taxon>
        <taxon>Actinomycetota</taxon>
        <taxon>Actinomycetes</taxon>
        <taxon>Propionibacteriales</taxon>
        <taxon>Nocardioidaceae</taxon>
        <taxon>Nocardioides</taxon>
    </lineage>
</organism>
<sequence length="141" mass="15307">MNTSNPQLPAVLPGYDCWQLLESEEIARIAWSGPDGVAVVPVNYTVADGALWFRTQPYTALARQCAGGRVAAEVDHLDRETHAAWSVVVTGVAERVPAHEVPDTVGEMPVWAPGPRSLFIRLAPTDVTGRRIRGRGEQGDH</sequence>
<proteinExistence type="predicted"/>
<reference evidence="1 2" key="1">
    <citation type="submission" date="2021-09" db="EMBL/GenBank/DDBJ databases">
        <title>Whole genome sequence of Nocardioides sp. GBK3QG-3.</title>
        <authorList>
            <person name="Tuo L."/>
        </authorList>
    </citation>
    <scope>NUCLEOTIDE SEQUENCE [LARGE SCALE GENOMIC DNA]</scope>
    <source>
        <strain evidence="1 2">GBK3QG-3</strain>
    </source>
</reference>
<evidence type="ECO:0000313" key="1">
    <source>
        <dbReference type="EMBL" id="MBZ5736961.1"/>
    </source>
</evidence>
<dbReference type="EMBL" id="JAIQZJ010000001">
    <property type="protein sequence ID" value="MBZ5736961.1"/>
    <property type="molecule type" value="Genomic_DNA"/>
</dbReference>
<dbReference type="Proteomes" id="UP000780875">
    <property type="component" value="Unassembled WGS sequence"/>
</dbReference>
<dbReference type="InterPro" id="IPR012349">
    <property type="entry name" value="Split_barrel_FMN-bd"/>
</dbReference>
<dbReference type="Gene3D" id="2.30.110.10">
    <property type="entry name" value="Electron Transport, Fmn-binding Protein, Chain A"/>
    <property type="match status" value="1"/>
</dbReference>
<dbReference type="RefSeq" id="WP_224121330.1">
    <property type="nucleotide sequence ID" value="NZ_JAIQZJ010000001.1"/>
</dbReference>
<dbReference type="InterPro" id="IPR024747">
    <property type="entry name" value="Pyridox_Oxase-rel"/>
</dbReference>
<keyword evidence="2" id="KW-1185">Reference proteome</keyword>